<dbReference type="InterPro" id="IPR011330">
    <property type="entry name" value="Glyco_hydro/deAcase_b/a-brl"/>
</dbReference>
<evidence type="ECO:0000256" key="3">
    <source>
        <dbReference type="SAM" id="Phobius"/>
    </source>
</evidence>
<dbReference type="Pfam" id="PF01522">
    <property type="entry name" value="Polysacc_deac_1"/>
    <property type="match status" value="1"/>
</dbReference>
<evidence type="ECO:0000313" key="6">
    <source>
        <dbReference type="Proteomes" id="UP001245184"/>
    </source>
</evidence>
<comment type="subcellular location">
    <subcellularLocation>
        <location evidence="1">Secreted</location>
    </subcellularLocation>
</comment>
<dbReference type="EMBL" id="JAVIZN010000002">
    <property type="protein sequence ID" value="MDR6203883.1"/>
    <property type="molecule type" value="Genomic_DNA"/>
</dbReference>
<dbReference type="Proteomes" id="UP001245184">
    <property type="component" value="Unassembled WGS sequence"/>
</dbReference>
<comment type="caution">
    <text evidence="5">The sequence shown here is derived from an EMBL/GenBank/DDBJ whole genome shotgun (WGS) entry which is preliminary data.</text>
</comment>
<dbReference type="AlphaFoldDB" id="A0ABD5CG26"/>
<dbReference type="Gene3D" id="3.20.20.370">
    <property type="entry name" value="Glycoside hydrolase/deacetylase"/>
    <property type="match status" value="1"/>
</dbReference>
<reference evidence="5 6" key="1">
    <citation type="submission" date="2023-08" db="EMBL/GenBank/DDBJ databases">
        <title>Genome sequencing of plant associated microbes to promote plant fitness in Sorghum bicolor and Oryza sativa.</title>
        <authorList>
            <person name="Coleman-Derr D."/>
        </authorList>
    </citation>
    <scope>NUCLEOTIDE SEQUENCE [LARGE SCALE GENOMIC DNA]</scope>
    <source>
        <strain evidence="5 6">SLBN-33</strain>
    </source>
</reference>
<keyword evidence="3" id="KW-0812">Transmembrane</keyword>
<dbReference type="PANTHER" id="PTHR34216">
    <property type="match status" value="1"/>
</dbReference>
<protein>
    <submittedName>
        <fullName evidence="5">Peptidoglycan/xylan/chitin deacetylase (PgdA/CDA1 family)</fullName>
    </submittedName>
</protein>
<keyword evidence="3" id="KW-1133">Transmembrane helix</keyword>
<keyword evidence="2" id="KW-0732">Signal</keyword>
<dbReference type="CDD" id="cd10918">
    <property type="entry name" value="CE4_NodB_like_5s_6s"/>
    <property type="match status" value="1"/>
</dbReference>
<gene>
    <name evidence="5" type="ORF">QF025_002603</name>
</gene>
<dbReference type="InterPro" id="IPR002509">
    <property type="entry name" value="NODB_dom"/>
</dbReference>
<feature type="transmembrane region" description="Helical" evidence="3">
    <location>
        <begin position="20"/>
        <end position="38"/>
    </location>
</feature>
<evidence type="ECO:0000256" key="1">
    <source>
        <dbReference type="ARBA" id="ARBA00004613"/>
    </source>
</evidence>
<dbReference type="PANTHER" id="PTHR34216:SF3">
    <property type="entry name" value="POLY-BETA-1,6-N-ACETYL-D-GLUCOSAMINE N-DEACETYLASE"/>
    <property type="match status" value="1"/>
</dbReference>
<proteinExistence type="predicted"/>
<dbReference type="SUPFAM" id="SSF88713">
    <property type="entry name" value="Glycoside hydrolase/deacetylase"/>
    <property type="match status" value="1"/>
</dbReference>
<evidence type="ECO:0000313" key="5">
    <source>
        <dbReference type="EMBL" id="MDR6203883.1"/>
    </source>
</evidence>
<feature type="domain" description="NodB homology" evidence="4">
    <location>
        <begin position="83"/>
        <end position="319"/>
    </location>
</feature>
<evidence type="ECO:0000256" key="2">
    <source>
        <dbReference type="ARBA" id="ARBA00022729"/>
    </source>
</evidence>
<name>A0ABD5CG26_9BURK</name>
<keyword evidence="3" id="KW-0472">Membrane</keyword>
<evidence type="ECO:0000259" key="4">
    <source>
        <dbReference type="PROSITE" id="PS51677"/>
    </source>
</evidence>
<organism evidence="5 6">
    <name type="scientific">Paraburkholderia graminis</name>
    <dbReference type="NCBI Taxonomy" id="60548"/>
    <lineage>
        <taxon>Bacteria</taxon>
        <taxon>Pseudomonadati</taxon>
        <taxon>Pseudomonadota</taxon>
        <taxon>Betaproteobacteria</taxon>
        <taxon>Burkholderiales</taxon>
        <taxon>Burkholderiaceae</taxon>
        <taxon>Paraburkholderia</taxon>
    </lineage>
</organism>
<dbReference type="InterPro" id="IPR051398">
    <property type="entry name" value="Polysacch_Deacetylase"/>
</dbReference>
<dbReference type="PROSITE" id="PS51677">
    <property type="entry name" value="NODB"/>
    <property type="match status" value="1"/>
</dbReference>
<accession>A0ABD5CG26</accession>
<sequence>MLYFVISRGDMKPKQLMRTIFTHAILVSGLPALTRLLLWRDRVAVLLYHDPDPATLDSHLAYLKRYCDFVPMSQVNKPGKGRRRAALTFDDGHVGNAALLPVFIKHGVRPTIYICSSIVAHERTHWWLTPGAQLAGVKRLIKLPNSQRLEELARRGFQQDVRSDEAPVSGLSREQIEAMLPYVDFQSHTRFHPTLTRLDDQECIDELAQSKREVEQLTGSPCEHFAYPYGRYGSREVAMLKATGYKTGRTTAVGWNDERSDPFRLSAFDIEDDSSLPWFAAQMTGVPLAWRLLPLGTVKSILIRTLNFARLGKPQTNAG</sequence>
<dbReference type="GO" id="GO:0005576">
    <property type="term" value="C:extracellular region"/>
    <property type="evidence" value="ECO:0007669"/>
    <property type="project" value="UniProtKB-SubCell"/>
</dbReference>